<organism evidence="2 3">
    <name type="scientific">Prorocentrum cordatum</name>
    <dbReference type="NCBI Taxonomy" id="2364126"/>
    <lineage>
        <taxon>Eukaryota</taxon>
        <taxon>Sar</taxon>
        <taxon>Alveolata</taxon>
        <taxon>Dinophyceae</taxon>
        <taxon>Prorocentrales</taxon>
        <taxon>Prorocentraceae</taxon>
        <taxon>Prorocentrum</taxon>
    </lineage>
</organism>
<gene>
    <name evidence="2" type="ORF">PCOR1329_LOCUS23634</name>
</gene>
<protein>
    <submittedName>
        <fullName evidence="2">Uncharacterized protein</fullName>
    </submittedName>
</protein>
<reference evidence="2" key="1">
    <citation type="submission" date="2023-10" db="EMBL/GenBank/DDBJ databases">
        <authorList>
            <person name="Chen Y."/>
            <person name="Shah S."/>
            <person name="Dougan E. K."/>
            <person name="Thang M."/>
            <person name="Chan C."/>
        </authorList>
    </citation>
    <scope>NUCLEOTIDE SEQUENCE [LARGE SCALE GENOMIC DNA]</scope>
</reference>
<evidence type="ECO:0000313" key="2">
    <source>
        <dbReference type="EMBL" id="CAK0822683.1"/>
    </source>
</evidence>
<comment type="caution">
    <text evidence="2">The sequence shown here is derived from an EMBL/GenBank/DDBJ whole genome shotgun (WGS) entry which is preliminary data.</text>
</comment>
<evidence type="ECO:0000256" key="1">
    <source>
        <dbReference type="SAM" id="MobiDB-lite"/>
    </source>
</evidence>
<feature type="non-terminal residue" evidence="2">
    <location>
        <position position="1"/>
    </location>
</feature>
<dbReference type="EMBL" id="CAUYUJ010008031">
    <property type="protein sequence ID" value="CAK0822683.1"/>
    <property type="molecule type" value="Genomic_DNA"/>
</dbReference>
<name>A0ABN9RUB6_9DINO</name>
<feature type="region of interest" description="Disordered" evidence="1">
    <location>
        <begin position="132"/>
        <end position="176"/>
    </location>
</feature>
<dbReference type="Proteomes" id="UP001189429">
    <property type="component" value="Unassembled WGS sequence"/>
</dbReference>
<feature type="compositionally biased region" description="Basic and acidic residues" evidence="1">
    <location>
        <begin position="160"/>
        <end position="176"/>
    </location>
</feature>
<sequence length="176" mass="20162">VDRADAKKMKKGQLLTGRPIIRIIQIHVTTREDHGQVYTYEDLMAFQIKGEGKEADKDPYHFDDEWARVTQEMERPRKSFRPSIPNHFYKQTKKCPCVRMTLVMYDHSNDGYGKGMKSHEWLLGQIARQMLQGRGGGNRRTQKQQINKRGVEPSGGKGGDGSKDSITIKDGRLKKS</sequence>
<accession>A0ABN9RUB6</accession>
<keyword evidence="3" id="KW-1185">Reference proteome</keyword>
<feature type="non-terminal residue" evidence="2">
    <location>
        <position position="176"/>
    </location>
</feature>
<evidence type="ECO:0000313" key="3">
    <source>
        <dbReference type="Proteomes" id="UP001189429"/>
    </source>
</evidence>
<proteinExistence type="predicted"/>